<evidence type="ECO:0000313" key="2">
    <source>
        <dbReference type="Proteomes" id="UP000789901"/>
    </source>
</evidence>
<evidence type="ECO:0000313" key="1">
    <source>
        <dbReference type="EMBL" id="CAG8727970.1"/>
    </source>
</evidence>
<comment type="caution">
    <text evidence="1">The sequence shown here is derived from an EMBL/GenBank/DDBJ whole genome shotgun (WGS) entry which is preliminary data.</text>
</comment>
<name>A0ABN7V412_GIGMA</name>
<gene>
    <name evidence="1" type="ORF">GMARGA_LOCUS14123</name>
</gene>
<protein>
    <submittedName>
        <fullName evidence="1">3697_t:CDS:1</fullName>
    </submittedName>
</protein>
<dbReference type="Proteomes" id="UP000789901">
    <property type="component" value="Unassembled WGS sequence"/>
</dbReference>
<accession>A0ABN7V412</accession>
<feature type="non-terminal residue" evidence="1">
    <location>
        <position position="1"/>
    </location>
</feature>
<reference evidence="1 2" key="1">
    <citation type="submission" date="2021-06" db="EMBL/GenBank/DDBJ databases">
        <authorList>
            <person name="Kallberg Y."/>
            <person name="Tangrot J."/>
            <person name="Rosling A."/>
        </authorList>
    </citation>
    <scope>NUCLEOTIDE SEQUENCE [LARGE SCALE GENOMIC DNA]</scope>
    <source>
        <strain evidence="1 2">120-4 pot B 10/14</strain>
    </source>
</reference>
<proteinExistence type="predicted"/>
<keyword evidence="2" id="KW-1185">Reference proteome</keyword>
<dbReference type="EMBL" id="CAJVQB010009229">
    <property type="protein sequence ID" value="CAG8727970.1"/>
    <property type="molecule type" value="Genomic_DNA"/>
</dbReference>
<sequence length="97" mass="10786">VSIATGVGEATIAHVVAEFNKYGNVTSSEQGHRPSKDFQVEYMSAVHDLILSTNRNGFPLSLRDIVFQLSELGFVISKAQLVRHMKKLEDENPNEEV</sequence>
<organism evidence="1 2">
    <name type="scientific">Gigaspora margarita</name>
    <dbReference type="NCBI Taxonomy" id="4874"/>
    <lineage>
        <taxon>Eukaryota</taxon>
        <taxon>Fungi</taxon>
        <taxon>Fungi incertae sedis</taxon>
        <taxon>Mucoromycota</taxon>
        <taxon>Glomeromycotina</taxon>
        <taxon>Glomeromycetes</taxon>
        <taxon>Diversisporales</taxon>
        <taxon>Gigasporaceae</taxon>
        <taxon>Gigaspora</taxon>
    </lineage>
</organism>